<feature type="transmembrane region" description="Helical" evidence="1">
    <location>
        <begin position="110"/>
        <end position="130"/>
    </location>
</feature>
<dbReference type="Gene3D" id="1.20.1250.20">
    <property type="entry name" value="MFS general substrate transporter like domains"/>
    <property type="match status" value="2"/>
</dbReference>
<dbReference type="InterPro" id="IPR036259">
    <property type="entry name" value="MFS_trans_sf"/>
</dbReference>
<dbReference type="PANTHER" id="PTHR11360">
    <property type="entry name" value="MONOCARBOXYLATE TRANSPORTER"/>
    <property type="match status" value="1"/>
</dbReference>
<keyword evidence="1" id="KW-1133">Transmembrane helix</keyword>
<accession>A0AAV2S2B1</accession>
<keyword evidence="1" id="KW-0812">Transmembrane</keyword>
<sequence length="616" mass="68004">MLSTSGLYYVVMLEEYGHSRSYTAWLGALYNSVYYLMGPISAMFIRCFGSRPSIILGSLLMTFGYLASAFTTSLELLFFTYGVVAATGMNFCYSGQIIALAQYFDKWHSLATSIAMTGTGFGMFALSQLIEYCIQNYGWRGSFIINAGMCIHVVICGQLIFPLPESPTYVVVGEDPEMEKKLSEASLHSEHTVANIQNTQHYFYEKHIGERTFSSLRMSLEASYLSSSILSINLMQQPPNNSVNNSYTVNRNETMQEMEMRGLRSRQGSIISRGSYIALGGIRNNPHSFHVSSRSAWGQPSKSFSRKDSTSTFIDMSPRFLRGNSQSIIRNNSKSFIREKPNGTIQRNPLSFVRHNSTVENEAFQVDDQGKERFIIGDEFIYEEEEEDISESQDADAIPISLTYDSESTSISLCSTLKLKMKHFCITIFKSLSGDKEGNPLLDPRFWLMDFAVFFGTIGASTHFVIYKDLADFLGVIDHYSTGLSAMGIGDMVGRIAGGVLTSTTWADPLLCYSVSIASTGSILGAHLLVNNSITFLFLAIGFGFFYGIMNILLAVAPSKVFGRDKLVTVFGNILFLSGIGAFIGPPITGTIADKTGSYVGVVFFSMTCLITGGML</sequence>
<feature type="non-terminal residue" evidence="2">
    <location>
        <position position="616"/>
    </location>
</feature>
<keyword evidence="3" id="KW-1185">Reference proteome</keyword>
<dbReference type="InterPro" id="IPR050327">
    <property type="entry name" value="Proton-linked_MCT"/>
</dbReference>
<feature type="transmembrane region" description="Helical" evidence="1">
    <location>
        <begin position="510"/>
        <end position="530"/>
    </location>
</feature>
<dbReference type="Pfam" id="PF07690">
    <property type="entry name" value="MFS_1"/>
    <property type="match status" value="2"/>
</dbReference>
<feature type="transmembrane region" description="Helical" evidence="1">
    <location>
        <begin position="597"/>
        <end position="615"/>
    </location>
</feature>
<feature type="transmembrane region" description="Helical" evidence="1">
    <location>
        <begin position="22"/>
        <end position="45"/>
    </location>
</feature>
<feature type="transmembrane region" description="Helical" evidence="1">
    <location>
        <begin position="52"/>
        <end position="70"/>
    </location>
</feature>
<proteinExistence type="predicted"/>
<evidence type="ECO:0000313" key="2">
    <source>
        <dbReference type="EMBL" id="CAL4155018.1"/>
    </source>
</evidence>
<dbReference type="Proteomes" id="UP001497623">
    <property type="component" value="Unassembled WGS sequence"/>
</dbReference>
<organism evidence="2 3">
    <name type="scientific">Meganyctiphanes norvegica</name>
    <name type="common">Northern krill</name>
    <name type="synonym">Thysanopoda norvegica</name>
    <dbReference type="NCBI Taxonomy" id="48144"/>
    <lineage>
        <taxon>Eukaryota</taxon>
        <taxon>Metazoa</taxon>
        <taxon>Ecdysozoa</taxon>
        <taxon>Arthropoda</taxon>
        <taxon>Crustacea</taxon>
        <taxon>Multicrustacea</taxon>
        <taxon>Malacostraca</taxon>
        <taxon>Eumalacostraca</taxon>
        <taxon>Eucarida</taxon>
        <taxon>Euphausiacea</taxon>
        <taxon>Euphausiidae</taxon>
        <taxon>Meganyctiphanes</taxon>
    </lineage>
</organism>
<evidence type="ECO:0000313" key="3">
    <source>
        <dbReference type="Proteomes" id="UP001497623"/>
    </source>
</evidence>
<dbReference type="InterPro" id="IPR011701">
    <property type="entry name" value="MFS"/>
</dbReference>
<feature type="transmembrane region" description="Helical" evidence="1">
    <location>
        <begin position="567"/>
        <end position="585"/>
    </location>
</feature>
<comment type="caution">
    <text evidence="2">The sequence shown here is derived from an EMBL/GenBank/DDBJ whole genome shotgun (WGS) entry which is preliminary data.</text>
</comment>
<dbReference type="SUPFAM" id="SSF103473">
    <property type="entry name" value="MFS general substrate transporter"/>
    <property type="match status" value="1"/>
</dbReference>
<dbReference type="AlphaFoldDB" id="A0AAV2S2B1"/>
<evidence type="ECO:0008006" key="4">
    <source>
        <dbReference type="Google" id="ProtNLM"/>
    </source>
</evidence>
<reference evidence="2 3" key="1">
    <citation type="submission" date="2024-05" db="EMBL/GenBank/DDBJ databases">
        <authorList>
            <person name="Wallberg A."/>
        </authorList>
    </citation>
    <scope>NUCLEOTIDE SEQUENCE [LARGE SCALE GENOMIC DNA]</scope>
</reference>
<name>A0AAV2S2B1_MEGNR</name>
<dbReference type="GO" id="GO:0008028">
    <property type="term" value="F:monocarboxylic acid transmembrane transporter activity"/>
    <property type="evidence" value="ECO:0007669"/>
    <property type="project" value="TreeGrafter"/>
</dbReference>
<dbReference type="EMBL" id="CAXKWB010040520">
    <property type="protein sequence ID" value="CAL4155018.1"/>
    <property type="molecule type" value="Genomic_DNA"/>
</dbReference>
<dbReference type="PANTHER" id="PTHR11360:SF310">
    <property type="entry name" value="MONOCARBOXYLATE TRANSPORTER 9-LIKE"/>
    <property type="match status" value="1"/>
</dbReference>
<feature type="transmembrane region" description="Helical" evidence="1">
    <location>
        <begin position="536"/>
        <end position="555"/>
    </location>
</feature>
<feature type="transmembrane region" description="Helical" evidence="1">
    <location>
        <begin position="446"/>
        <end position="467"/>
    </location>
</feature>
<keyword evidence="1" id="KW-0472">Membrane</keyword>
<feature type="transmembrane region" description="Helical" evidence="1">
    <location>
        <begin position="76"/>
        <end position="98"/>
    </location>
</feature>
<protein>
    <recommendedName>
        <fullName evidence="4">Major facilitator superfamily (MFS) profile domain-containing protein</fullName>
    </recommendedName>
</protein>
<evidence type="ECO:0000256" key="1">
    <source>
        <dbReference type="SAM" id="Phobius"/>
    </source>
</evidence>
<feature type="transmembrane region" description="Helical" evidence="1">
    <location>
        <begin position="142"/>
        <end position="161"/>
    </location>
</feature>
<gene>
    <name evidence="2" type="ORF">MNOR_LOCUS31441</name>
</gene>